<reference evidence="2" key="1">
    <citation type="submission" date="2023-06" db="EMBL/GenBank/DDBJ databases">
        <title>Gordonia sp. nov. and Pseudochrobactrum sp. nov., two species isolated from the burying beetle Nicrophorus vespilloides.</title>
        <authorList>
            <person name="Poehlein A."/>
            <person name="Guzman J."/>
            <person name="Daniel R."/>
            <person name="Vilcinskas A."/>
        </authorList>
    </citation>
    <scope>NUCLEOTIDE SEQUENCE</scope>
    <source>
        <strain evidence="2">MP11Mi</strain>
    </source>
</reference>
<organism evidence="2">
    <name type="scientific">Gordonia sp. MP11Mi</name>
    <dbReference type="NCBI Taxonomy" id="3022769"/>
    <lineage>
        <taxon>Bacteria</taxon>
        <taxon>Bacillati</taxon>
        <taxon>Actinomycetota</taxon>
        <taxon>Actinomycetes</taxon>
        <taxon>Mycobacteriales</taxon>
        <taxon>Gordoniaceae</taxon>
        <taxon>Gordonia</taxon>
    </lineage>
</organism>
<accession>A0AA97CYN3</accession>
<evidence type="ECO:0008006" key="3">
    <source>
        <dbReference type="Google" id="ProtNLM"/>
    </source>
</evidence>
<gene>
    <name evidence="2" type="ORF">MP11Mi_26980</name>
</gene>
<dbReference type="RefSeq" id="WP_420039404.1">
    <property type="nucleotide sequence ID" value="NZ_CP128986.1"/>
</dbReference>
<feature type="signal peptide" evidence="1">
    <location>
        <begin position="1"/>
        <end position="28"/>
    </location>
</feature>
<evidence type="ECO:0000256" key="1">
    <source>
        <dbReference type="SAM" id="SignalP"/>
    </source>
</evidence>
<keyword evidence="1" id="KW-0732">Signal</keyword>
<protein>
    <recommendedName>
        <fullName evidence="3">Secreted protein</fullName>
    </recommendedName>
</protein>
<evidence type="ECO:0000313" key="2">
    <source>
        <dbReference type="EMBL" id="WOC13595.1"/>
    </source>
</evidence>
<sequence>MKIRLALAAVAASAALLAGAVGAPAAQAAPSTDAVAAKAALDSIQPQPTDAADVIDGIAAANAVLKQLGITPFTPTIGACTDFTFPLALGGAVAGPYTPGIGNLSREFLGKEIDLNAVKRGEVLYGFVPVGVFNDTADKSGMRVAWFNVNTFKGSLSEPMGGITDVIVNAVKKRAAAVPDPLGLLPTVLNPALDGLRASLGNILPSNGVRGGLVDTGSGTVLSAIYGTVKKGDATCFFFPSLGIATAK</sequence>
<dbReference type="EMBL" id="CP128986">
    <property type="protein sequence ID" value="WOC13595.1"/>
    <property type="molecule type" value="Genomic_DNA"/>
</dbReference>
<feature type="chain" id="PRO_5041743717" description="Secreted protein" evidence="1">
    <location>
        <begin position="29"/>
        <end position="248"/>
    </location>
</feature>
<name>A0AA97CYN3_9ACTN</name>
<proteinExistence type="predicted"/>
<dbReference type="AlphaFoldDB" id="A0AA97CYN3"/>